<feature type="binding site" evidence="2">
    <location>
        <position position="29"/>
    </location>
    <ligand>
        <name>Mg(2+)</name>
        <dbReference type="ChEBI" id="CHEBI:18420"/>
        <label>4</label>
    </ligand>
</feature>
<feature type="binding site" evidence="2">
    <location>
        <position position="31"/>
    </location>
    <ligand>
        <name>Mg(2+)</name>
        <dbReference type="ChEBI" id="CHEBI:18420"/>
        <label>2</label>
    </ligand>
</feature>
<dbReference type="Gene3D" id="3.30.1330.10">
    <property type="entry name" value="PurM-like, N-terminal domain"/>
    <property type="match status" value="1"/>
</dbReference>
<feature type="domain" description="PurM-like N-terminal" evidence="3">
    <location>
        <begin position="17"/>
        <end position="122"/>
    </location>
</feature>
<dbReference type="HOGENOM" id="CLU_046964_1_2_7"/>
<keyword evidence="1 2" id="KW-0784">Thiamine biosynthesis</keyword>
<dbReference type="RefSeq" id="WP_002869189.1">
    <property type="nucleotide sequence ID" value="NC_008787.1"/>
</dbReference>
<comment type="similarity">
    <text evidence="2">Belongs to the thiamine-monophosphate kinase family.</text>
</comment>
<keyword evidence="2" id="KW-0547">Nucleotide-binding</keyword>
<evidence type="ECO:0000259" key="4">
    <source>
        <dbReference type="Pfam" id="PF02769"/>
    </source>
</evidence>
<feature type="binding site" evidence="2">
    <location>
        <position position="60"/>
    </location>
    <ligand>
        <name>Mg(2+)</name>
        <dbReference type="ChEBI" id="CHEBI:18420"/>
        <label>3</label>
    </ligand>
</feature>
<dbReference type="Pfam" id="PF02769">
    <property type="entry name" value="AIRS_C"/>
    <property type="match status" value="1"/>
</dbReference>
<dbReference type="InterPro" id="IPR036921">
    <property type="entry name" value="PurM-like_N_sf"/>
</dbReference>
<feature type="binding site" evidence="2">
    <location>
        <position position="19"/>
    </location>
    <ligand>
        <name>Mg(2+)</name>
        <dbReference type="ChEBI" id="CHEBI:18420"/>
        <label>3</label>
    </ligand>
</feature>
<dbReference type="GO" id="GO:0009030">
    <property type="term" value="F:thiamine-phosphate kinase activity"/>
    <property type="evidence" value="ECO:0007669"/>
    <property type="project" value="UniProtKB-UniRule"/>
</dbReference>
<keyword evidence="2" id="KW-0479">Metal-binding</keyword>
<dbReference type="EMBL" id="CP000538">
    <property type="protein sequence ID" value="EAQ72837.1"/>
    <property type="molecule type" value="Genomic_DNA"/>
</dbReference>
<keyword evidence="2" id="KW-0067">ATP-binding</keyword>
<dbReference type="InterPro" id="IPR036676">
    <property type="entry name" value="PurM-like_C_sf"/>
</dbReference>
<feature type="binding site" evidence="2">
    <location>
        <position position="19"/>
    </location>
    <ligand>
        <name>Mg(2+)</name>
        <dbReference type="ChEBI" id="CHEBI:18420"/>
        <label>4</label>
    </ligand>
</feature>
<dbReference type="PANTHER" id="PTHR30270:SF0">
    <property type="entry name" value="THIAMINE-MONOPHOSPHATE KINASE"/>
    <property type="match status" value="1"/>
</dbReference>
<dbReference type="Gene3D" id="3.90.650.10">
    <property type="entry name" value="PurM-like C-terminal domain"/>
    <property type="match status" value="1"/>
</dbReference>
<comment type="miscellaneous">
    <text evidence="2">Reaction mechanism of ThiL seems to utilize a direct, inline transfer of the gamma-phosphate of ATP to TMP rather than a phosphorylated enzyme intermediate.</text>
</comment>
<dbReference type="KEGG" id="cjj:CJJ81176_1451"/>
<feature type="binding site" evidence="2">
    <location>
        <position position="31"/>
    </location>
    <ligand>
        <name>Mg(2+)</name>
        <dbReference type="ChEBI" id="CHEBI:18420"/>
        <label>1</label>
    </ligand>
</feature>
<comment type="catalytic activity">
    <reaction evidence="2">
        <text>thiamine phosphate + ATP = thiamine diphosphate + ADP</text>
        <dbReference type="Rhea" id="RHEA:15913"/>
        <dbReference type="ChEBI" id="CHEBI:30616"/>
        <dbReference type="ChEBI" id="CHEBI:37575"/>
        <dbReference type="ChEBI" id="CHEBI:58937"/>
        <dbReference type="ChEBI" id="CHEBI:456216"/>
        <dbReference type="EC" id="2.7.4.16"/>
    </reaction>
</comment>
<keyword evidence="2" id="KW-0460">Magnesium</keyword>
<dbReference type="InterPro" id="IPR006283">
    <property type="entry name" value="ThiL-like"/>
</dbReference>
<dbReference type="PANTHER" id="PTHR30270">
    <property type="entry name" value="THIAMINE-MONOPHOSPHATE KINASE"/>
    <property type="match status" value="1"/>
</dbReference>
<feature type="domain" description="PurM-like C-terminal" evidence="4">
    <location>
        <begin position="138"/>
        <end position="264"/>
    </location>
</feature>
<dbReference type="HAMAP" id="MF_02128">
    <property type="entry name" value="TMP_kinase"/>
    <property type="match status" value="1"/>
</dbReference>
<evidence type="ECO:0000256" key="1">
    <source>
        <dbReference type="ARBA" id="ARBA00022977"/>
    </source>
</evidence>
<comment type="function">
    <text evidence="2">Catalyzes the ATP-dependent phosphorylation of thiamine-monophosphate (TMP) to form thiamine-pyrophosphate (TPP), the active form of vitamin B1.</text>
</comment>
<dbReference type="SUPFAM" id="SSF56042">
    <property type="entry name" value="PurM C-terminal domain-like"/>
    <property type="match status" value="1"/>
</dbReference>
<gene>
    <name evidence="2" type="primary">thiL</name>
    <name evidence="5" type="ordered locus">CJJ81176_1451</name>
</gene>
<dbReference type="EC" id="2.7.4.16" evidence="2"/>
<evidence type="ECO:0000313" key="5">
    <source>
        <dbReference type="EMBL" id="EAQ72837.1"/>
    </source>
</evidence>
<dbReference type="eggNOG" id="COG0611">
    <property type="taxonomic scope" value="Bacteria"/>
</dbReference>
<feature type="binding site" evidence="2">
    <location>
        <position position="191"/>
    </location>
    <ligand>
        <name>Mg(2+)</name>
        <dbReference type="ChEBI" id="CHEBI:18420"/>
        <label>3</label>
    </ligand>
</feature>
<sequence length="273" mass="30894">MNKEDFIIKAFLNEKNGDDGAVIDDWCFSKDLFFENVHFKRAWLSLEQIATKAMLVNISDAIVMNAVPKYALLGLALPKNLSENEIKALQKGFLKTARKFNIKIIGGDTISNDKIDISLTIISKINDKAVFRKGLKKGHLLAYTGKLGRSLKGLEILQNGGNLKPNHVFIKPKLRASFFYEVAPLISCAMDISDGLSKDLSRLLALNKCGISWFKKLDDYTLYSGEEYEILFAFDEKERQNIKTIAKKHGVKLNIFGKAVKGKYEFRGREHHF</sequence>
<proteinExistence type="inferred from homology"/>
<feature type="binding site" evidence="2">
    <location>
        <position position="38"/>
    </location>
    <ligand>
        <name>substrate</name>
    </ligand>
</feature>
<dbReference type="InterPro" id="IPR016188">
    <property type="entry name" value="PurM-like_N"/>
</dbReference>
<dbReference type="Proteomes" id="UP000000646">
    <property type="component" value="Chromosome"/>
</dbReference>
<feature type="binding site" evidence="2">
    <location>
        <position position="108"/>
    </location>
    <ligand>
        <name>Mg(2+)</name>
        <dbReference type="ChEBI" id="CHEBI:18420"/>
        <label>1</label>
    </ligand>
</feature>
<dbReference type="AlphaFoldDB" id="A0A0H3PE35"/>
<reference evidence="6" key="1">
    <citation type="submission" date="2006-12" db="EMBL/GenBank/DDBJ databases">
        <authorList>
            <person name="Fouts D.E."/>
            <person name="Nelson K.E."/>
            <person name="Sebastian Y."/>
        </authorList>
    </citation>
    <scope>NUCLEOTIDE SEQUENCE [LARGE SCALE GENOMIC DNA]</scope>
    <source>
        <strain evidence="6">81-176</strain>
    </source>
</reference>
<dbReference type="GO" id="GO:0000287">
    <property type="term" value="F:magnesium ion binding"/>
    <property type="evidence" value="ECO:0007669"/>
    <property type="project" value="UniProtKB-UniRule"/>
</dbReference>
<dbReference type="Pfam" id="PF00586">
    <property type="entry name" value="AIRS"/>
    <property type="match status" value="1"/>
</dbReference>
<name>A0A0H3PE35_CAMJJ</name>
<keyword evidence="2 5" id="KW-0418">Kinase</keyword>
<dbReference type="GO" id="GO:0009229">
    <property type="term" value="P:thiamine diphosphate biosynthetic process"/>
    <property type="evidence" value="ECO:0007669"/>
    <property type="project" value="UniProtKB-UniRule"/>
</dbReference>
<feature type="binding site" evidence="2">
    <location>
        <position position="60"/>
    </location>
    <ligand>
        <name>Mg(2+)</name>
        <dbReference type="ChEBI" id="CHEBI:18420"/>
        <label>4</label>
    </ligand>
</feature>
<evidence type="ECO:0000256" key="2">
    <source>
        <dbReference type="HAMAP-Rule" id="MF_02128"/>
    </source>
</evidence>
<feature type="binding site" evidence="2">
    <location>
        <position position="193"/>
    </location>
    <ligand>
        <name>ATP</name>
        <dbReference type="ChEBI" id="CHEBI:30616"/>
    </ligand>
</feature>
<dbReference type="NCBIfam" id="NF004354">
    <property type="entry name" value="PRK05731.2-3"/>
    <property type="match status" value="1"/>
</dbReference>
<comment type="caution">
    <text evidence="2">Lacks conserved residue(s) required for the propagation of feature annotation.</text>
</comment>
<dbReference type="GO" id="GO:0009228">
    <property type="term" value="P:thiamine biosynthetic process"/>
    <property type="evidence" value="ECO:0007669"/>
    <property type="project" value="UniProtKB-KW"/>
</dbReference>
<dbReference type="InterPro" id="IPR010918">
    <property type="entry name" value="PurM-like_C_dom"/>
</dbReference>
<feature type="binding site" evidence="2">
    <location>
        <begin position="107"/>
        <end position="108"/>
    </location>
    <ligand>
        <name>ATP</name>
        <dbReference type="ChEBI" id="CHEBI:30616"/>
    </ligand>
</feature>
<comment type="pathway">
    <text evidence="2">Cofactor biosynthesis; thiamine diphosphate biosynthesis; thiamine diphosphate from thiamine phosphate: step 1/1.</text>
</comment>
<dbReference type="GO" id="GO:0005524">
    <property type="term" value="F:ATP binding"/>
    <property type="evidence" value="ECO:0007669"/>
    <property type="project" value="UniProtKB-UniRule"/>
</dbReference>
<feature type="binding site" evidence="2">
    <location>
        <position position="226"/>
    </location>
    <ligand>
        <name>substrate</name>
    </ligand>
</feature>
<protein>
    <recommendedName>
        <fullName evidence="2">Thiamine-monophosphate kinase</fullName>
        <shortName evidence="2">TMP kinase</shortName>
        <shortName evidence="2">Thiamine-phosphate kinase</shortName>
        <ecNumber evidence="2">2.7.4.16</ecNumber>
    </recommendedName>
</protein>
<dbReference type="SUPFAM" id="SSF55326">
    <property type="entry name" value="PurM N-terminal domain-like"/>
    <property type="match status" value="1"/>
</dbReference>
<dbReference type="CDD" id="cd02194">
    <property type="entry name" value="ThiL"/>
    <property type="match status" value="1"/>
</dbReference>
<feature type="binding site" evidence="2">
    <location>
        <position position="132"/>
    </location>
    <ligand>
        <name>ATP</name>
        <dbReference type="ChEBI" id="CHEBI:30616"/>
    </ligand>
</feature>
<organism evidence="5 6">
    <name type="scientific">Campylobacter jejuni subsp. jejuni serotype O:23/36 (strain 81-176)</name>
    <dbReference type="NCBI Taxonomy" id="354242"/>
    <lineage>
        <taxon>Bacteria</taxon>
        <taxon>Pseudomonadati</taxon>
        <taxon>Campylobacterota</taxon>
        <taxon>Epsilonproteobacteria</taxon>
        <taxon>Campylobacterales</taxon>
        <taxon>Campylobacteraceae</taxon>
        <taxon>Campylobacter</taxon>
    </lineage>
</organism>
<dbReference type="UniPathway" id="UPA00060">
    <property type="reaction ID" value="UER00142"/>
</dbReference>
<feature type="binding site" evidence="2">
    <location>
        <position position="194"/>
    </location>
    <ligand>
        <name>Mg(2+)</name>
        <dbReference type="ChEBI" id="CHEBI:18420"/>
        <label>5</label>
    </ligand>
</feature>
<evidence type="ECO:0000313" key="6">
    <source>
        <dbReference type="Proteomes" id="UP000000646"/>
    </source>
</evidence>
<feature type="binding site" evidence="2">
    <location>
        <position position="60"/>
    </location>
    <ligand>
        <name>Mg(2+)</name>
        <dbReference type="ChEBI" id="CHEBI:18420"/>
        <label>2</label>
    </ligand>
</feature>
<evidence type="ECO:0000259" key="3">
    <source>
        <dbReference type="Pfam" id="PF00586"/>
    </source>
</evidence>
<keyword evidence="2" id="KW-0808">Transferase</keyword>
<accession>A0A0H3PE35</accession>